<dbReference type="GO" id="GO:0032259">
    <property type="term" value="P:methylation"/>
    <property type="evidence" value="ECO:0007669"/>
    <property type="project" value="UniProtKB-KW"/>
</dbReference>
<dbReference type="EMBL" id="DVJM01000140">
    <property type="protein sequence ID" value="HIS79095.1"/>
    <property type="molecule type" value="Genomic_DNA"/>
</dbReference>
<reference evidence="2" key="1">
    <citation type="submission" date="2020-10" db="EMBL/GenBank/DDBJ databases">
        <authorList>
            <person name="Gilroy R."/>
        </authorList>
    </citation>
    <scope>NUCLEOTIDE SEQUENCE</scope>
    <source>
        <strain evidence="2">6086</strain>
    </source>
</reference>
<name>A0A9D1FTQ9_9FIRM</name>
<dbReference type="PANTHER" id="PTHR43861">
    <property type="entry name" value="TRANS-ACONITATE 2-METHYLTRANSFERASE-RELATED"/>
    <property type="match status" value="1"/>
</dbReference>
<evidence type="ECO:0000313" key="2">
    <source>
        <dbReference type="EMBL" id="HIS79095.1"/>
    </source>
</evidence>
<dbReference type="Pfam" id="PF08241">
    <property type="entry name" value="Methyltransf_11"/>
    <property type="match status" value="1"/>
</dbReference>
<proteinExistence type="predicted"/>
<dbReference type="PANTHER" id="PTHR43861:SF1">
    <property type="entry name" value="TRANS-ACONITATE 2-METHYLTRANSFERASE"/>
    <property type="match status" value="1"/>
</dbReference>
<keyword evidence="2" id="KW-0808">Transferase</keyword>
<dbReference type="InterPro" id="IPR013216">
    <property type="entry name" value="Methyltransf_11"/>
</dbReference>
<dbReference type="Proteomes" id="UP000824141">
    <property type="component" value="Unassembled WGS sequence"/>
</dbReference>
<dbReference type="CDD" id="cd02440">
    <property type="entry name" value="AdoMet_MTases"/>
    <property type="match status" value="1"/>
</dbReference>
<evidence type="ECO:0000259" key="1">
    <source>
        <dbReference type="Pfam" id="PF08241"/>
    </source>
</evidence>
<sequence length="266" mass="30776">MDFEQLAKIENESERVNRTYDIFNENSRLNHSKAARVEFLTTVRYIERYLKEGDRILDIGAGAGEYSFYFARKGYDVSALELADANIAAFRKKLTPEDRIDLVQGNALDLSRYADKSFDIVLLFGPLYHLKQNSDKQRCIREAKRVCKDDGKIFFAFIANDLVFLTELEYNAHYFSNGDYDKETFKLNDFPFVFHTVEDARKLLADGGVTVLHEVASDGASELMAARINEMNDEDYAQYLRYHFYLCEKPELLGMTNHLLFVGEKK</sequence>
<reference evidence="2" key="2">
    <citation type="journal article" date="2021" name="PeerJ">
        <title>Extensive microbial diversity within the chicken gut microbiome revealed by metagenomics and culture.</title>
        <authorList>
            <person name="Gilroy R."/>
            <person name="Ravi A."/>
            <person name="Getino M."/>
            <person name="Pursley I."/>
            <person name="Horton D.L."/>
            <person name="Alikhan N.F."/>
            <person name="Baker D."/>
            <person name="Gharbi K."/>
            <person name="Hall N."/>
            <person name="Watson M."/>
            <person name="Adriaenssens E.M."/>
            <person name="Foster-Nyarko E."/>
            <person name="Jarju S."/>
            <person name="Secka A."/>
            <person name="Antonio M."/>
            <person name="Oren A."/>
            <person name="Chaudhuri R.R."/>
            <person name="La Ragione R."/>
            <person name="Hildebrand F."/>
            <person name="Pallen M.J."/>
        </authorList>
    </citation>
    <scope>NUCLEOTIDE SEQUENCE</scope>
    <source>
        <strain evidence="2">6086</strain>
    </source>
</reference>
<gene>
    <name evidence="2" type="ORF">IAD03_06965</name>
</gene>
<protein>
    <submittedName>
        <fullName evidence="2">Methyltransferase domain-containing protein</fullName>
    </submittedName>
</protein>
<dbReference type="GO" id="GO:0008757">
    <property type="term" value="F:S-adenosylmethionine-dependent methyltransferase activity"/>
    <property type="evidence" value="ECO:0007669"/>
    <property type="project" value="InterPro"/>
</dbReference>
<dbReference type="Gene3D" id="3.40.50.150">
    <property type="entry name" value="Vaccinia Virus protein VP39"/>
    <property type="match status" value="1"/>
</dbReference>
<dbReference type="InterPro" id="IPR029063">
    <property type="entry name" value="SAM-dependent_MTases_sf"/>
</dbReference>
<dbReference type="AlphaFoldDB" id="A0A9D1FTQ9"/>
<dbReference type="SUPFAM" id="SSF53335">
    <property type="entry name" value="S-adenosyl-L-methionine-dependent methyltransferases"/>
    <property type="match status" value="1"/>
</dbReference>
<evidence type="ECO:0000313" key="3">
    <source>
        <dbReference type="Proteomes" id="UP000824141"/>
    </source>
</evidence>
<keyword evidence="2" id="KW-0489">Methyltransferase</keyword>
<comment type="caution">
    <text evidence="2">The sequence shown here is derived from an EMBL/GenBank/DDBJ whole genome shotgun (WGS) entry which is preliminary data.</text>
</comment>
<organism evidence="2 3">
    <name type="scientific">Candidatus Caccousia stercoris</name>
    <dbReference type="NCBI Taxonomy" id="2840723"/>
    <lineage>
        <taxon>Bacteria</taxon>
        <taxon>Bacillati</taxon>
        <taxon>Bacillota</taxon>
        <taxon>Clostridia</taxon>
        <taxon>Eubacteriales</taxon>
        <taxon>Oscillospiraceae</taxon>
        <taxon>Oscillospiraceae incertae sedis</taxon>
        <taxon>Candidatus Caccousia</taxon>
    </lineage>
</organism>
<feature type="domain" description="Methyltransferase type 11" evidence="1">
    <location>
        <begin position="57"/>
        <end position="155"/>
    </location>
</feature>
<accession>A0A9D1FTQ9</accession>